<dbReference type="EMBL" id="QPFP01000005">
    <property type="protein sequence ID" value="TEB36533.1"/>
    <property type="molecule type" value="Genomic_DNA"/>
</dbReference>
<gene>
    <name evidence="1" type="ORF">FA13DRAFT_1726896</name>
</gene>
<reference evidence="1 2" key="1">
    <citation type="journal article" date="2019" name="Nat. Ecol. Evol.">
        <title>Megaphylogeny resolves global patterns of mushroom evolution.</title>
        <authorList>
            <person name="Varga T."/>
            <person name="Krizsan K."/>
            <person name="Foldi C."/>
            <person name="Dima B."/>
            <person name="Sanchez-Garcia M."/>
            <person name="Sanchez-Ramirez S."/>
            <person name="Szollosi G.J."/>
            <person name="Szarkandi J.G."/>
            <person name="Papp V."/>
            <person name="Albert L."/>
            <person name="Andreopoulos W."/>
            <person name="Angelini C."/>
            <person name="Antonin V."/>
            <person name="Barry K.W."/>
            <person name="Bougher N.L."/>
            <person name="Buchanan P."/>
            <person name="Buyck B."/>
            <person name="Bense V."/>
            <person name="Catcheside P."/>
            <person name="Chovatia M."/>
            <person name="Cooper J."/>
            <person name="Damon W."/>
            <person name="Desjardin D."/>
            <person name="Finy P."/>
            <person name="Geml J."/>
            <person name="Haridas S."/>
            <person name="Hughes K."/>
            <person name="Justo A."/>
            <person name="Karasinski D."/>
            <person name="Kautmanova I."/>
            <person name="Kiss B."/>
            <person name="Kocsube S."/>
            <person name="Kotiranta H."/>
            <person name="LaButti K.M."/>
            <person name="Lechner B.E."/>
            <person name="Liimatainen K."/>
            <person name="Lipzen A."/>
            <person name="Lukacs Z."/>
            <person name="Mihaltcheva S."/>
            <person name="Morgado L.N."/>
            <person name="Niskanen T."/>
            <person name="Noordeloos M.E."/>
            <person name="Ohm R.A."/>
            <person name="Ortiz-Santana B."/>
            <person name="Ovrebo C."/>
            <person name="Racz N."/>
            <person name="Riley R."/>
            <person name="Savchenko A."/>
            <person name="Shiryaev A."/>
            <person name="Soop K."/>
            <person name="Spirin V."/>
            <person name="Szebenyi C."/>
            <person name="Tomsovsky M."/>
            <person name="Tulloss R.E."/>
            <person name="Uehling J."/>
            <person name="Grigoriev I.V."/>
            <person name="Vagvolgyi C."/>
            <person name="Papp T."/>
            <person name="Martin F.M."/>
            <person name="Miettinen O."/>
            <person name="Hibbett D.S."/>
            <person name="Nagy L.G."/>
        </authorList>
    </citation>
    <scope>NUCLEOTIDE SEQUENCE [LARGE SCALE GENOMIC DNA]</scope>
    <source>
        <strain evidence="1 2">FP101781</strain>
    </source>
</reference>
<organism evidence="1 2">
    <name type="scientific">Coprinellus micaceus</name>
    <name type="common">Glistening ink-cap mushroom</name>
    <name type="synonym">Coprinus micaceus</name>
    <dbReference type="NCBI Taxonomy" id="71717"/>
    <lineage>
        <taxon>Eukaryota</taxon>
        <taxon>Fungi</taxon>
        <taxon>Dikarya</taxon>
        <taxon>Basidiomycota</taxon>
        <taxon>Agaricomycotina</taxon>
        <taxon>Agaricomycetes</taxon>
        <taxon>Agaricomycetidae</taxon>
        <taxon>Agaricales</taxon>
        <taxon>Agaricineae</taxon>
        <taxon>Psathyrellaceae</taxon>
        <taxon>Coprinellus</taxon>
    </lineage>
</organism>
<accession>A0A4Y7TQS4</accession>
<keyword evidence="2" id="KW-1185">Reference proteome</keyword>
<sequence length="60" mass="6841">MDDQELRPHRPRDCLTLASNIRRSTNFSAGPYGRPVEVSTALRWIFGNGEVRGQQRLAWG</sequence>
<name>A0A4Y7TQS4_COPMI</name>
<proteinExistence type="predicted"/>
<comment type="caution">
    <text evidence="1">The sequence shown here is derived from an EMBL/GenBank/DDBJ whole genome shotgun (WGS) entry which is preliminary data.</text>
</comment>
<evidence type="ECO:0000313" key="2">
    <source>
        <dbReference type="Proteomes" id="UP000298030"/>
    </source>
</evidence>
<protein>
    <submittedName>
        <fullName evidence="1">Uncharacterized protein</fullName>
    </submittedName>
</protein>
<dbReference type="Proteomes" id="UP000298030">
    <property type="component" value="Unassembled WGS sequence"/>
</dbReference>
<dbReference type="AlphaFoldDB" id="A0A4Y7TQS4"/>
<evidence type="ECO:0000313" key="1">
    <source>
        <dbReference type="EMBL" id="TEB36533.1"/>
    </source>
</evidence>